<feature type="transmembrane region" description="Helical" evidence="1">
    <location>
        <begin position="12"/>
        <end position="32"/>
    </location>
</feature>
<dbReference type="RefSeq" id="WP_171088494.1">
    <property type="nucleotide sequence ID" value="NZ_JABAIV010000013.1"/>
</dbReference>
<dbReference type="Proteomes" id="UP000533905">
    <property type="component" value="Unassembled WGS sequence"/>
</dbReference>
<name>A0A7Y2P1X0_9BURK</name>
<keyword evidence="1" id="KW-0812">Transmembrane</keyword>
<keyword evidence="3" id="KW-1185">Reference proteome</keyword>
<proteinExistence type="predicted"/>
<sequence>MTIRLRQSGFAYIAAVILLIVVAIVCAALLRLSSTSQATINQNLLGARASLAARAGVEWGFYQLRNGGACFGEQTLADFAADSGFVVTVSCTRTSFNEGESSPGVAIAKAIYSIDAVSCNAATCPSGDAATVSQPDYVERRRIASICIAASNTGC</sequence>
<keyword evidence="1" id="KW-1133">Transmembrane helix</keyword>
<reference evidence="2 3" key="1">
    <citation type="submission" date="2020-04" db="EMBL/GenBank/DDBJ databases">
        <title>Massilia sp. nov., a cold adapted bacteria isolated from Arctic soil.</title>
        <authorList>
            <person name="Son J."/>
            <person name="Ka J.-O."/>
        </authorList>
    </citation>
    <scope>NUCLEOTIDE SEQUENCE [LARGE SCALE GENOMIC DNA]</scope>
    <source>
        <strain evidence="2 3">ML15P13</strain>
    </source>
</reference>
<evidence type="ECO:0000313" key="2">
    <source>
        <dbReference type="EMBL" id="NNG25704.1"/>
    </source>
</evidence>
<evidence type="ECO:0000313" key="3">
    <source>
        <dbReference type="Proteomes" id="UP000533905"/>
    </source>
</evidence>
<dbReference type="EMBL" id="JABAIV010000013">
    <property type="protein sequence ID" value="NNG25704.1"/>
    <property type="molecule type" value="Genomic_DNA"/>
</dbReference>
<organism evidence="2 3">
    <name type="scientific">Telluria aromaticivorans</name>
    <dbReference type="NCBI Taxonomy" id="2725995"/>
    <lineage>
        <taxon>Bacteria</taxon>
        <taxon>Pseudomonadati</taxon>
        <taxon>Pseudomonadota</taxon>
        <taxon>Betaproteobacteria</taxon>
        <taxon>Burkholderiales</taxon>
        <taxon>Oxalobacteraceae</taxon>
        <taxon>Telluria group</taxon>
        <taxon>Telluria</taxon>
    </lineage>
</organism>
<gene>
    <name evidence="2" type="ORF">HGB41_22215</name>
</gene>
<protein>
    <submittedName>
        <fullName evidence="2">MSHA biogenesis protein MshP</fullName>
    </submittedName>
</protein>
<evidence type="ECO:0000256" key="1">
    <source>
        <dbReference type="SAM" id="Phobius"/>
    </source>
</evidence>
<dbReference type="AlphaFoldDB" id="A0A7Y2P1X0"/>
<comment type="caution">
    <text evidence="2">The sequence shown here is derived from an EMBL/GenBank/DDBJ whole genome shotgun (WGS) entry which is preliminary data.</text>
</comment>
<keyword evidence="1" id="KW-0472">Membrane</keyword>
<accession>A0A7Y2P1X0</accession>